<evidence type="ECO:0000313" key="1">
    <source>
        <dbReference type="EMBL" id="KKN64407.1"/>
    </source>
</evidence>
<protein>
    <submittedName>
        <fullName evidence="1">Uncharacterized protein</fullName>
    </submittedName>
</protein>
<dbReference type="AlphaFoldDB" id="A0A0F9SPS1"/>
<name>A0A0F9SPS1_9ZZZZ</name>
<dbReference type="EMBL" id="LAZR01000556">
    <property type="protein sequence ID" value="KKN64407.1"/>
    <property type="molecule type" value="Genomic_DNA"/>
</dbReference>
<organism evidence="1">
    <name type="scientific">marine sediment metagenome</name>
    <dbReference type="NCBI Taxonomy" id="412755"/>
    <lineage>
        <taxon>unclassified sequences</taxon>
        <taxon>metagenomes</taxon>
        <taxon>ecological metagenomes</taxon>
    </lineage>
</organism>
<reference evidence="1" key="1">
    <citation type="journal article" date="2015" name="Nature">
        <title>Complex archaea that bridge the gap between prokaryotes and eukaryotes.</title>
        <authorList>
            <person name="Spang A."/>
            <person name="Saw J.H."/>
            <person name="Jorgensen S.L."/>
            <person name="Zaremba-Niedzwiedzka K."/>
            <person name="Martijn J."/>
            <person name="Lind A.E."/>
            <person name="van Eijk R."/>
            <person name="Schleper C."/>
            <person name="Guy L."/>
            <person name="Ettema T.J."/>
        </authorList>
    </citation>
    <scope>NUCLEOTIDE SEQUENCE</scope>
</reference>
<accession>A0A0F9SPS1</accession>
<gene>
    <name evidence="1" type="ORF">LCGC14_0492070</name>
</gene>
<sequence>MSSKKKLNKIIILDLESNIFEDSFNISSLIIPFSVLFNENESPPPDIYTGEELIPFWKRDMEFKEILLHEFLNIS</sequence>
<comment type="caution">
    <text evidence="1">The sequence shown here is derived from an EMBL/GenBank/DDBJ whole genome shotgun (WGS) entry which is preliminary data.</text>
</comment>
<proteinExistence type="predicted"/>